<gene>
    <name evidence="2" type="ORF">EJ02DRAFT_69150</name>
</gene>
<feature type="compositionally biased region" description="Polar residues" evidence="1">
    <location>
        <begin position="12"/>
        <end position="31"/>
    </location>
</feature>
<dbReference type="AlphaFoldDB" id="A0A6A5S8F3"/>
<feature type="region of interest" description="Disordered" evidence="1">
    <location>
        <begin position="1"/>
        <end position="111"/>
    </location>
</feature>
<evidence type="ECO:0000313" key="3">
    <source>
        <dbReference type="Proteomes" id="UP000800038"/>
    </source>
</evidence>
<reference evidence="2" key="1">
    <citation type="journal article" date="2020" name="Stud. Mycol.">
        <title>101 Dothideomycetes genomes: a test case for predicting lifestyles and emergence of pathogens.</title>
        <authorList>
            <person name="Haridas S."/>
            <person name="Albert R."/>
            <person name="Binder M."/>
            <person name="Bloem J."/>
            <person name="Labutti K."/>
            <person name="Salamov A."/>
            <person name="Andreopoulos B."/>
            <person name="Baker S."/>
            <person name="Barry K."/>
            <person name="Bills G."/>
            <person name="Bluhm B."/>
            <person name="Cannon C."/>
            <person name="Castanera R."/>
            <person name="Culley D."/>
            <person name="Daum C."/>
            <person name="Ezra D."/>
            <person name="Gonzalez J."/>
            <person name="Henrissat B."/>
            <person name="Kuo A."/>
            <person name="Liang C."/>
            <person name="Lipzen A."/>
            <person name="Lutzoni F."/>
            <person name="Magnuson J."/>
            <person name="Mondo S."/>
            <person name="Nolan M."/>
            <person name="Ohm R."/>
            <person name="Pangilinan J."/>
            <person name="Park H.-J."/>
            <person name="Ramirez L."/>
            <person name="Alfaro M."/>
            <person name="Sun H."/>
            <person name="Tritt A."/>
            <person name="Yoshinaga Y."/>
            <person name="Zwiers L.-H."/>
            <person name="Turgeon B."/>
            <person name="Goodwin S."/>
            <person name="Spatafora J."/>
            <person name="Crous P."/>
            <person name="Grigoriev I."/>
        </authorList>
    </citation>
    <scope>NUCLEOTIDE SEQUENCE</scope>
    <source>
        <strain evidence="2">CBS 161.51</strain>
    </source>
</reference>
<dbReference type="EMBL" id="ML976160">
    <property type="protein sequence ID" value="KAF1936961.1"/>
    <property type="molecule type" value="Genomic_DNA"/>
</dbReference>
<evidence type="ECO:0000313" key="2">
    <source>
        <dbReference type="EMBL" id="KAF1936961.1"/>
    </source>
</evidence>
<dbReference type="Proteomes" id="UP000800038">
    <property type="component" value="Unassembled WGS sequence"/>
</dbReference>
<keyword evidence="3" id="KW-1185">Reference proteome</keyword>
<proteinExistence type="predicted"/>
<name>A0A6A5S8F3_9PLEO</name>
<accession>A0A6A5S8F3</accession>
<feature type="region of interest" description="Disordered" evidence="1">
    <location>
        <begin position="144"/>
        <end position="173"/>
    </location>
</feature>
<protein>
    <submittedName>
        <fullName evidence="2">Uncharacterized protein</fullName>
    </submittedName>
</protein>
<feature type="compositionally biased region" description="Basic residues" evidence="1">
    <location>
        <begin position="32"/>
        <end position="52"/>
    </location>
</feature>
<organism evidence="2 3">
    <name type="scientific">Clathrospora elynae</name>
    <dbReference type="NCBI Taxonomy" id="706981"/>
    <lineage>
        <taxon>Eukaryota</taxon>
        <taxon>Fungi</taxon>
        <taxon>Dikarya</taxon>
        <taxon>Ascomycota</taxon>
        <taxon>Pezizomycotina</taxon>
        <taxon>Dothideomycetes</taxon>
        <taxon>Pleosporomycetidae</taxon>
        <taxon>Pleosporales</taxon>
        <taxon>Diademaceae</taxon>
        <taxon>Clathrospora</taxon>
    </lineage>
</organism>
<sequence length="173" mass="19232">MLRPITRRASKMASSSPKTNEIEGPSSSRPKTNSKRKRVPQNRRSRSNHRHGAAATMQQTSEHAASILRPHKLETSNQAPKPLRIALHLPSSGQPFGNRIRRGRPGDHGGGAKGICTAYATLDEESVRTTCRWGEVFGNQENEMDLKMKNTGRGKGRGKEKQTWIQAEDVKLE</sequence>
<feature type="compositionally biased region" description="Basic and acidic residues" evidence="1">
    <location>
        <begin position="157"/>
        <end position="173"/>
    </location>
</feature>
<feature type="compositionally biased region" description="Basic residues" evidence="1">
    <location>
        <begin position="1"/>
        <end position="10"/>
    </location>
</feature>
<evidence type="ECO:0000256" key="1">
    <source>
        <dbReference type="SAM" id="MobiDB-lite"/>
    </source>
</evidence>